<accession>A0A9N9NCJ3</accession>
<sequence length="43" mass="5015">QITLILEELNFLLEVYIDRDLDLNKTLANIPIIAEIYANFKHA</sequence>
<dbReference type="EMBL" id="CAJVPQ010010956">
    <property type="protein sequence ID" value="CAG8724915.1"/>
    <property type="molecule type" value="Genomic_DNA"/>
</dbReference>
<dbReference type="Proteomes" id="UP000789570">
    <property type="component" value="Unassembled WGS sequence"/>
</dbReference>
<keyword evidence="2" id="KW-1185">Reference proteome</keyword>
<evidence type="ECO:0000313" key="2">
    <source>
        <dbReference type="Proteomes" id="UP000789570"/>
    </source>
</evidence>
<feature type="non-terminal residue" evidence="1">
    <location>
        <position position="1"/>
    </location>
</feature>
<name>A0A9N9NCJ3_9GLOM</name>
<organism evidence="1 2">
    <name type="scientific">Funneliformis caledonium</name>
    <dbReference type="NCBI Taxonomy" id="1117310"/>
    <lineage>
        <taxon>Eukaryota</taxon>
        <taxon>Fungi</taxon>
        <taxon>Fungi incertae sedis</taxon>
        <taxon>Mucoromycota</taxon>
        <taxon>Glomeromycotina</taxon>
        <taxon>Glomeromycetes</taxon>
        <taxon>Glomerales</taxon>
        <taxon>Glomeraceae</taxon>
        <taxon>Funneliformis</taxon>
    </lineage>
</organism>
<gene>
    <name evidence="1" type="ORF">FCALED_LOCUS14599</name>
</gene>
<comment type="caution">
    <text evidence="1">The sequence shown here is derived from an EMBL/GenBank/DDBJ whole genome shotgun (WGS) entry which is preliminary data.</text>
</comment>
<reference evidence="1" key="1">
    <citation type="submission" date="2021-06" db="EMBL/GenBank/DDBJ databases">
        <authorList>
            <person name="Kallberg Y."/>
            <person name="Tangrot J."/>
            <person name="Rosling A."/>
        </authorList>
    </citation>
    <scope>NUCLEOTIDE SEQUENCE</scope>
    <source>
        <strain evidence="1">UK204</strain>
    </source>
</reference>
<feature type="non-terminal residue" evidence="1">
    <location>
        <position position="43"/>
    </location>
</feature>
<protein>
    <submittedName>
        <fullName evidence="1">14394_t:CDS:1</fullName>
    </submittedName>
</protein>
<dbReference type="AlphaFoldDB" id="A0A9N9NCJ3"/>
<proteinExistence type="predicted"/>
<evidence type="ECO:0000313" key="1">
    <source>
        <dbReference type="EMBL" id="CAG8724915.1"/>
    </source>
</evidence>